<feature type="transmembrane region" description="Helical" evidence="1">
    <location>
        <begin position="246"/>
        <end position="262"/>
    </location>
</feature>
<organism evidence="2 3">
    <name type="scientific">Dyadobacter chenwenxiniae</name>
    <dbReference type="NCBI Taxonomy" id="2906456"/>
    <lineage>
        <taxon>Bacteria</taxon>
        <taxon>Pseudomonadati</taxon>
        <taxon>Bacteroidota</taxon>
        <taxon>Cytophagia</taxon>
        <taxon>Cytophagales</taxon>
        <taxon>Spirosomataceae</taxon>
        <taxon>Dyadobacter</taxon>
    </lineage>
</organism>
<feature type="transmembrane region" description="Helical" evidence="1">
    <location>
        <begin position="194"/>
        <end position="215"/>
    </location>
</feature>
<keyword evidence="1" id="KW-0812">Transmembrane</keyword>
<evidence type="ECO:0000313" key="3">
    <source>
        <dbReference type="Proteomes" id="UP001139000"/>
    </source>
</evidence>
<feature type="transmembrane region" description="Helical" evidence="1">
    <location>
        <begin position="222"/>
        <end position="240"/>
    </location>
</feature>
<feature type="transmembrane region" description="Helical" evidence="1">
    <location>
        <begin position="58"/>
        <end position="76"/>
    </location>
</feature>
<sequence>MIQANTWDSYLEMEEEINPEILRQQRVLSQIRKGIWLYFWLLILEGALRKWVFPSLATPLLIVRDPVAIGVLFLAFREGFFRSNPYTIIALLVTFASFLLTLFVGHGDITVAVYGARIMLIQFPLLFLIGIVFTYEDVIKIGRVLLIITPFMTILMAMQFYSPQSAWVNRGIGGDVTGGGFSGAMGFFRPPGTFSFITGLASFYGFVAIYVVFFWLDKSSQINRWLLVVATGCMLAAIPMSISRTLLFEVVIAFLFGLLAASRQPAYMPRMAGTLVAGIILFVLLSNFGFFQTATEAFISRFESADRVEGGLKGTLGDRFLGGMITAVTETTEQSLFVGKGLGMGTNAGAKLMTGTNRFLISEGEWGRIIGEMGLVLGLATILLRVHLIARMTINAVRALRAENFLPWMLIGFSLVNILQGQWAQPASLGFAVLSGGLILAALKGPDYDDDLETEHIETEEVPH</sequence>
<reference evidence="2" key="1">
    <citation type="submission" date="2021-12" db="EMBL/GenBank/DDBJ databases">
        <title>Novel species in genus Dyadobacter.</title>
        <authorList>
            <person name="Ma C."/>
        </authorList>
    </citation>
    <scope>NUCLEOTIDE SEQUENCE</scope>
    <source>
        <strain evidence="2">LJ419</strain>
    </source>
</reference>
<feature type="transmembrane region" description="Helical" evidence="1">
    <location>
        <begin position="402"/>
        <end position="420"/>
    </location>
</feature>
<evidence type="ECO:0000313" key="2">
    <source>
        <dbReference type="EMBL" id="MCF0060499.1"/>
    </source>
</evidence>
<keyword evidence="1" id="KW-1133">Transmembrane helix</keyword>
<feature type="transmembrane region" description="Helical" evidence="1">
    <location>
        <begin position="369"/>
        <end position="390"/>
    </location>
</feature>
<feature type="transmembrane region" description="Helical" evidence="1">
    <location>
        <begin position="274"/>
        <end position="294"/>
    </location>
</feature>
<dbReference type="AlphaFoldDB" id="A0A9X1PI49"/>
<feature type="transmembrane region" description="Helical" evidence="1">
    <location>
        <begin position="111"/>
        <end position="132"/>
    </location>
</feature>
<protein>
    <submittedName>
        <fullName evidence="2">Uncharacterized protein</fullName>
    </submittedName>
</protein>
<gene>
    <name evidence="2" type="ORF">LXM26_03275</name>
</gene>
<keyword evidence="3" id="KW-1185">Reference proteome</keyword>
<feature type="transmembrane region" description="Helical" evidence="1">
    <location>
        <begin position="144"/>
        <end position="161"/>
    </location>
</feature>
<comment type="caution">
    <text evidence="2">The sequence shown here is derived from an EMBL/GenBank/DDBJ whole genome shotgun (WGS) entry which is preliminary data.</text>
</comment>
<dbReference type="EMBL" id="JAJTTC010000001">
    <property type="protein sequence ID" value="MCF0060499.1"/>
    <property type="molecule type" value="Genomic_DNA"/>
</dbReference>
<keyword evidence="1" id="KW-0472">Membrane</keyword>
<dbReference type="RefSeq" id="WP_234653290.1">
    <property type="nucleotide sequence ID" value="NZ_CP094997.1"/>
</dbReference>
<feature type="transmembrane region" description="Helical" evidence="1">
    <location>
        <begin position="35"/>
        <end position="52"/>
    </location>
</feature>
<name>A0A9X1PI49_9BACT</name>
<evidence type="ECO:0000256" key="1">
    <source>
        <dbReference type="SAM" id="Phobius"/>
    </source>
</evidence>
<accession>A0A9X1PI49</accession>
<feature type="transmembrane region" description="Helical" evidence="1">
    <location>
        <begin position="88"/>
        <end position="105"/>
    </location>
</feature>
<proteinExistence type="predicted"/>
<dbReference type="Proteomes" id="UP001139000">
    <property type="component" value="Unassembled WGS sequence"/>
</dbReference>